<dbReference type="Gene3D" id="3.40.50.300">
    <property type="entry name" value="P-loop containing nucleotide triphosphate hydrolases"/>
    <property type="match status" value="1"/>
</dbReference>
<dbReference type="InterPro" id="IPR050625">
    <property type="entry name" value="ParA/MinD_ATPase"/>
</dbReference>
<name>B8IDY6_METNO</name>
<dbReference type="GO" id="GO:0005829">
    <property type="term" value="C:cytosol"/>
    <property type="evidence" value="ECO:0007669"/>
    <property type="project" value="TreeGrafter"/>
</dbReference>
<dbReference type="PANTHER" id="PTHR43384:SF6">
    <property type="entry name" value="SEPTUM SITE-DETERMINING PROTEIN MIND HOMOLOG, CHLOROPLASTIC"/>
    <property type="match status" value="1"/>
</dbReference>
<accession>B8IDY6</accession>
<dbReference type="GO" id="GO:0051782">
    <property type="term" value="P:negative regulation of cell division"/>
    <property type="evidence" value="ECO:0007669"/>
    <property type="project" value="TreeGrafter"/>
</dbReference>
<dbReference type="GO" id="GO:0016887">
    <property type="term" value="F:ATP hydrolysis activity"/>
    <property type="evidence" value="ECO:0007669"/>
    <property type="project" value="TreeGrafter"/>
</dbReference>
<evidence type="ECO:0000256" key="2">
    <source>
        <dbReference type="ARBA" id="ARBA00022840"/>
    </source>
</evidence>
<keyword evidence="2" id="KW-0067">ATP-binding</keyword>
<evidence type="ECO:0000256" key="1">
    <source>
        <dbReference type="ARBA" id="ARBA00022741"/>
    </source>
</evidence>
<dbReference type="STRING" id="460265.Mnod_2568"/>
<dbReference type="KEGG" id="mno:Mnod_2568"/>
<dbReference type="SUPFAM" id="SSF52540">
    <property type="entry name" value="P-loop containing nucleoside triphosphate hydrolases"/>
    <property type="match status" value="1"/>
</dbReference>
<evidence type="ECO:0000313" key="3">
    <source>
        <dbReference type="EMBL" id="ACL57532.1"/>
    </source>
</evidence>
<dbReference type="RefSeq" id="WP_015929211.1">
    <property type="nucleotide sequence ID" value="NC_011894.1"/>
</dbReference>
<gene>
    <name evidence="3" type="ordered locus">Mnod_2568</name>
</gene>
<dbReference type="PANTHER" id="PTHR43384">
    <property type="entry name" value="SEPTUM SITE-DETERMINING PROTEIN MIND HOMOLOG, CHLOROPLASTIC-RELATED"/>
    <property type="match status" value="1"/>
</dbReference>
<evidence type="ECO:0000313" key="4">
    <source>
        <dbReference type="Proteomes" id="UP000008207"/>
    </source>
</evidence>
<dbReference type="InterPro" id="IPR027417">
    <property type="entry name" value="P-loop_NTPase"/>
</dbReference>
<proteinExistence type="predicted"/>
<dbReference type="GO" id="GO:0009898">
    <property type="term" value="C:cytoplasmic side of plasma membrane"/>
    <property type="evidence" value="ECO:0007669"/>
    <property type="project" value="TreeGrafter"/>
</dbReference>
<protein>
    <submittedName>
        <fullName evidence="3">Flp pilus assembly protein ATPase CpaE-like protein</fullName>
    </submittedName>
</protein>
<reference evidence="3 4" key="1">
    <citation type="submission" date="2009-01" db="EMBL/GenBank/DDBJ databases">
        <title>Complete sequence of chromosome of Methylobacterium nodulans ORS 2060.</title>
        <authorList>
            <consortium name="US DOE Joint Genome Institute"/>
            <person name="Lucas S."/>
            <person name="Copeland A."/>
            <person name="Lapidus A."/>
            <person name="Glavina del Rio T."/>
            <person name="Dalin E."/>
            <person name="Tice H."/>
            <person name="Bruce D."/>
            <person name="Goodwin L."/>
            <person name="Pitluck S."/>
            <person name="Sims D."/>
            <person name="Brettin T."/>
            <person name="Detter J.C."/>
            <person name="Han C."/>
            <person name="Larimer F."/>
            <person name="Land M."/>
            <person name="Hauser L."/>
            <person name="Kyrpides N."/>
            <person name="Ivanova N."/>
            <person name="Marx C.J."/>
            <person name="Richardson P."/>
        </authorList>
    </citation>
    <scope>NUCLEOTIDE SEQUENCE [LARGE SCALE GENOMIC DNA]</scope>
    <source>
        <strain evidence="4">LMG 21967 / CNCM I-2342 / ORS 2060</strain>
    </source>
</reference>
<dbReference type="HOGENOM" id="CLU_651821_0_0_5"/>
<sequence length="421" mass="45667">MAGLSRLLRGGAKEGTSSAEARRNAGFAAFLIGRSGTERTARLQDLLRQRGFDITAVAPESLATSTAPLPKHVTHIFLNDEGIDQSHLRGMIEAISRKPDGPFLIVASDLLPAEIYRDLVRSATGEWVRWQSLAPDIDEALRRLTRGRAPAEAHAAAIVSFLPAGGGVGNTTHAAETAIALASRKGHQRRRVAVLDLNLDHSSIPDFLDIEPRFDLAEITADPNRLDSHLIELLKTTHSSGVDFFCSAPSEIDLAGQGEVAVFTLLDALSLRYDLIHIDLPWIWFSWLGNLLGGSDAVVVSARQTVPSIKRAAERVRRLTALSVPPSRIATVISRFEQRWFGGAVQSRDITSVLNQQTVLFVRQDAGQAEEAVNLGRSLSASAPRSRSARDIAKVAEWIDQRARDARPHLTTVSSNAGGSQ</sequence>
<keyword evidence="1" id="KW-0547">Nucleotide-binding</keyword>
<dbReference type="AlphaFoldDB" id="B8IDY6"/>
<keyword evidence="4" id="KW-1185">Reference proteome</keyword>
<dbReference type="eggNOG" id="COG4963">
    <property type="taxonomic scope" value="Bacteria"/>
</dbReference>
<dbReference type="Proteomes" id="UP000008207">
    <property type="component" value="Chromosome"/>
</dbReference>
<organism evidence="3 4">
    <name type="scientific">Methylobacterium nodulans (strain LMG 21967 / CNCM I-2342 / ORS 2060)</name>
    <dbReference type="NCBI Taxonomy" id="460265"/>
    <lineage>
        <taxon>Bacteria</taxon>
        <taxon>Pseudomonadati</taxon>
        <taxon>Pseudomonadota</taxon>
        <taxon>Alphaproteobacteria</taxon>
        <taxon>Hyphomicrobiales</taxon>
        <taxon>Methylobacteriaceae</taxon>
        <taxon>Methylobacterium</taxon>
    </lineage>
</organism>
<dbReference type="EMBL" id="CP001349">
    <property type="protein sequence ID" value="ACL57532.1"/>
    <property type="molecule type" value="Genomic_DNA"/>
</dbReference>
<dbReference type="OrthoDB" id="8281972at2"/>
<dbReference type="GO" id="GO:0005524">
    <property type="term" value="F:ATP binding"/>
    <property type="evidence" value="ECO:0007669"/>
    <property type="project" value="UniProtKB-KW"/>
</dbReference>